<keyword evidence="1" id="KW-0862">Zinc</keyword>
<feature type="binding site" evidence="2">
    <location>
        <position position="71"/>
    </location>
    <ligand>
        <name>S-adenosyl-L-methionine</name>
        <dbReference type="ChEBI" id="CHEBI:59789"/>
    </ligand>
</feature>
<dbReference type="AlphaFoldDB" id="A0A420XK56"/>
<accession>A0A420XK56</accession>
<evidence type="ECO:0000313" key="4">
    <source>
        <dbReference type="EMBL" id="RKS68013.1"/>
    </source>
</evidence>
<dbReference type="RefSeq" id="WP_121195150.1">
    <property type="nucleotide sequence ID" value="NZ_RBWV01000017.1"/>
</dbReference>
<keyword evidence="5" id="KW-1185">Reference proteome</keyword>
<reference evidence="4 5" key="1">
    <citation type="submission" date="2018-10" db="EMBL/GenBank/DDBJ databases">
        <title>Genomic Encyclopedia of Archaeal and Bacterial Type Strains, Phase II (KMG-II): from individual species to whole genera.</title>
        <authorList>
            <person name="Goeker M."/>
        </authorList>
    </citation>
    <scope>NUCLEOTIDE SEQUENCE [LARGE SCALE GENOMIC DNA]</scope>
    <source>
        <strain evidence="4 5">RP-AC37</strain>
    </source>
</reference>
<dbReference type="Gene3D" id="3.40.50.150">
    <property type="entry name" value="Vaccinia Virus protein VP39"/>
    <property type="match status" value="1"/>
</dbReference>
<organism evidence="4 5">
    <name type="scientific">Motilibacter peucedani</name>
    <dbReference type="NCBI Taxonomy" id="598650"/>
    <lineage>
        <taxon>Bacteria</taxon>
        <taxon>Bacillati</taxon>
        <taxon>Actinomycetota</taxon>
        <taxon>Actinomycetes</taxon>
        <taxon>Motilibacterales</taxon>
        <taxon>Motilibacteraceae</taxon>
        <taxon>Motilibacter</taxon>
    </lineage>
</organism>
<dbReference type="GO" id="GO:0008168">
    <property type="term" value="F:methyltransferase activity"/>
    <property type="evidence" value="ECO:0007669"/>
    <property type="project" value="UniProtKB-KW"/>
</dbReference>
<sequence>MLAAVFDLLACPHCAAALAPSGAGAACPQGHSFDLSRQGYLSLLQPGALTGSGDDAAMVRNRQDFLAAGHYDRLRARVRALATGTTGGLAPAGGVLDLGGGTGWYAADVLAALPGRVGVVIDTSKPALRVAARLDPRLGAVAADAWKSLPVRDSSVGVALDVFAPRNSAELARVLRADGALVVVVPGPDHLRELRRPLGLLDVQEGKQARLLDTLGSDFSLRHNEGLRYEMAVARADAATLAGMGPSARHISPTELAERVAALPEQVAVTADFALSLWRPRSSDARD</sequence>
<gene>
    <name evidence="4" type="ORF">CLV35_3920</name>
</gene>
<proteinExistence type="predicted"/>
<feature type="binding site" evidence="1">
    <location>
        <position position="31"/>
    </location>
    <ligand>
        <name>Zn(2+)</name>
        <dbReference type="ChEBI" id="CHEBI:29105"/>
    </ligand>
</feature>
<dbReference type="CDD" id="cd02440">
    <property type="entry name" value="AdoMet_MTases"/>
    <property type="match status" value="1"/>
</dbReference>
<feature type="binding site" evidence="1">
    <location>
        <position position="11"/>
    </location>
    <ligand>
        <name>Zn(2+)</name>
        <dbReference type="ChEBI" id="CHEBI:29105"/>
    </ligand>
</feature>
<feature type="binding site" evidence="2">
    <location>
        <position position="190"/>
    </location>
    <ligand>
        <name>S-adenosyl-L-methionine</name>
        <dbReference type="ChEBI" id="CHEBI:59789"/>
    </ligand>
</feature>
<keyword evidence="4" id="KW-0808">Transferase</keyword>
<feature type="binding site" evidence="1">
    <location>
        <position position="27"/>
    </location>
    <ligand>
        <name>Zn(2+)</name>
        <dbReference type="ChEBI" id="CHEBI:29105"/>
    </ligand>
</feature>
<dbReference type="OrthoDB" id="108476at2"/>
<evidence type="ECO:0000256" key="2">
    <source>
        <dbReference type="PIRSR" id="PIRSR018249-2"/>
    </source>
</evidence>
<keyword evidence="2" id="KW-0949">S-adenosyl-L-methionine</keyword>
<evidence type="ECO:0000256" key="1">
    <source>
        <dbReference type="PIRSR" id="PIRSR018249-1"/>
    </source>
</evidence>
<name>A0A420XK56_9ACTN</name>
<dbReference type="GO" id="GO:0032259">
    <property type="term" value="P:methylation"/>
    <property type="evidence" value="ECO:0007669"/>
    <property type="project" value="UniProtKB-KW"/>
</dbReference>
<dbReference type="InterPro" id="IPR048647">
    <property type="entry name" value="RlmA_N"/>
</dbReference>
<dbReference type="InParanoid" id="A0A420XK56"/>
<protein>
    <submittedName>
        <fullName evidence="4">23S rRNA (Guanine745-N1)-methyltransferase</fullName>
    </submittedName>
</protein>
<dbReference type="PIRSF" id="PIRSF018249">
    <property type="entry name" value="MyrA_prd"/>
    <property type="match status" value="1"/>
</dbReference>
<feature type="binding site" evidence="2">
    <location>
        <begin position="102"/>
        <end position="103"/>
    </location>
    <ligand>
        <name>S-adenosyl-L-methionine</name>
        <dbReference type="ChEBI" id="CHEBI:59789"/>
    </ligand>
</feature>
<keyword evidence="4" id="KW-0489">Methyltransferase</keyword>
<dbReference type="InterPro" id="IPR029063">
    <property type="entry name" value="SAM-dependent_MTases_sf"/>
</dbReference>
<dbReference type="SUPFAM" id="SSF53335">
    <property type="entry name" value="S-adenosyl-L-methionine-dependent methyltransferases"/>
    <property type="match status" value="1"/>
</dbReference>
<dbReference type="InterPro" id="IPR016718">
    <property type="entry name" value="rRNA_m1G-MeTrfase_A_prd"/>
</dbReference>
<keyword evidence="1" id="KW-0479">Metal-binding</keyword>
<comment type="caution">
    <text evidence="4">The sequence shown here is derived from an EMBL/GenBank/DDBJ whole genome shotgun (WGS) entry which is preliminary data.</text>
</comment>
<dbReference type="Proteomes" id="UP000281955">
    <property type="component" value="Unassembled WGS sequence"/>
</dbReference>
<feature type="domain" description="23S rRNA (guanine(745)-N(1))-methyltransferase N-terminal" evidence="3">
    <location>
        <begin position="10"/>
        <end position="44"/>
    </location>
</feature>
<dbReference type="EMBL" id="RBWV01000017">
    <property type="protein sequence ID" value="RKS68013.1"/>
    <property type="molecule type" value="Genomic_DNA"/>
</dbReference>
<feature type="binding site" evidence="1">
    <location>
        <position position="14"/>
    </location>
    <ligand>
        <name>Zn(2+)</name>
        <dbReference type="ChEBI" id="CHEBI:29105"/>
    </ligand>
</feature>
<dbReference type="Pfam" id="PF21302">
    <property type="entry name" value="Zn_ribbon_RlmA"/>
    <property type="match status" value="1"/>
</dbReference>
<dbReference type="GO" id="GO:0046872">
    <property type="term" value="F:metal ion binding"/>
    <property type="evidence" value="ECO:0007669"/>
    <property type="project" value="UniProtKB-KW"/>
</dbReference>
<evidence type="ECO:0000259" key="3">
    <source>
        <dbReference type="Pfam" id="PF21302"/>
    </source>
</evidence>
<evidence type="ECO:0000313" key="5">
    <source>
        <dbReference type="Proteomes" id="UP000281955"/>
    </source>
</evidence>